<keyword evidence="5" id="KW-0863">Zinc-finger</keyword>
<dbReference type="EMBL" id="AZIL01000144">
    <property type="protein sequence ID" value="EWM29492.1"/>
    <property type="molecule type" value="Genomic_DNA"/>
</dbReference>
<dbReference type="Gene3D" id="1.20.1020.10">
    <property type="entry name" value="TAZ domain"/>
    <property type="match status" value="1"/>
</dbReference>
<evidence type="ECO:0000256" key="4">
    <source>
        <dbReference type="ARBA" id="ARBA00022723"/>
    </source>
</evidence>
<dbReference type="AlphaFoldDB" id="W7TTP3"/>
<accession>W7TTP3</accession>
<evidence type="ECO:0000256" key="2">
    <source>
        <dbReference type="ARBA" id="ARBA00013184"/>
    </source>
</evidence>
<dbReference type="GO" id="GO:0000123">
    <property type="term" value="C:histone acetyltransferase complex"/>
    <property type="evidence" value="ECO:0007669"/>
    <property type="project" value="TreeGrafter"/>
</dbReference>
<keyword evidence="9" id="KW-0804">Transcription</keyword>
<evidence type="ECO:0000256" key="1">
    <source>
        <dbReference type="ARBA" id="ARBA00004123"/>
    </source>
</evidence>
<dbReference type="GO" id="GO:0045944">
    <property type="term" value="P:positive regulation of transcription by RNA polymerase II"/>
    <property type="evidence" value="ECO:0007669"/>
    <property type="project" value="TreeGrafter"/>
</dbReference>
<dbReference type="InterPro" id="IPR035898">
    <property type="entry name" value="TAZ_dom_sf"/>
</dbReference>
<evidence type="ECO:0000259" key="12">
    <source>
        <dbReference type="Pfam" id="PF02135"/>
    </source>
</evidence>
<reference evidence="13 14" key="1">
    <citation type="journal article" date="2014" name="Mol. Plant">
        <title>Chromosome Scale Genome Assembly and Transcriptome Profiling of Nannochloropsis gaditana in Nitrogen Depletion.</title>
        <authorList>
            <person name="Corteggiani Carpinelli E."/>
            <person name="Telatin A."/>
            <person name="Vitulo N."/>
            <person name="Forcato C."/>
            <person name="D'Angelo M."/>
            <person name="Schiavon R."/>
            <person name="Vezzi A."/>
            <person name="Giacometti G.M."/>
            <person name="Morosinotto T."/>
            <person name="Valle G."/>
        </authorList>
    </citation>
    <scope>NUCLEOTIDE SEQUENCE [LARGE SCALE GENOMIC DNA]</scope>
    <source>
        <strain evidence="13 14">B-31</strain>
    </source>
</reference>
<dbReference type="Proteomes" id="UP000019335">
    <property type="component" value="Chromosome 2"/>
</dbReference>
<comment type="subcellular location">
    <subcellularLocation>
        <location evidence="1">Nucleus</location>
    </subcellularLocation>
</comment>
<dbReference type="GO" id="GO:0005667">
    <property type="term" value="C:transcription regulator complex"/>
    <property type="evidence" value="ECO:0007669"/>
    <property type="project" value="TreeGrafter"/>
</dbReference>
<keyword evidence="4" id="KW-0479">Metal-binding</keyword>
<keyword evidence="6" id="KW-0862">Zinc</keyword>
<evidence type="ECO:0000256" key="7">
    <source>
        <dbReference type="ARBA" id="ARBA00022853"/>
    </source>
</evidence>
<comment type="caution">
    <text evidence="13">The sequence shown here is derived from an EMBL/GenBank/DDBJ whole genome shotgun (WGS) entry which is preliminary data.</text>
</comment>
<sequence>MQDFSMCYDCYKAGLWRQHPHTLSRVPIRGKAASEAGGDSDMLRHKEMLRRHLELLVHSCTCTKHDCVPNCIKMRDLLKHVHECPIRTQGGCKKLPRTKMRPNP</sequence>
<protein>
    <recommendedName>
        <fullName evidence="2">histone acetyltransferase</fullName>
        <ecNumber evidence="2">2.3.1.48</ecNumber>
    </recommendedName>
</protein>
<dbReference type="OrthoDB" id="899at2759"/>
<evidence type="ECO:0000313" key="13">
    <source>
        <dbReference type="EMBL" id="EWM29492.1"/>
    </source>
</evidence>
<keyword evidence="10" id="KW-0539">Nucleus</keyword>
<dbReference type="GO" id="GO:0004402">
    <property type="term" value="F:histone acetyltransferase activity"/>
    <property type="evidence" value="ECO:0007669"/>
    <property type="project" value="InterPro"/>
</dbReference>
<keyword evidence="7" id="KW-0156">Chromatin regulator</keyword>
<keyword evidence="14" id="KW-1185">Reference proteome</keyword>
<dbReference type="GO" id="GO:0008270">
    <property type="term" value="F:zinc ion binding"/>
    <property type="evidence" value="ECO:0007669"/>
    <property type="project" value="UniProtKB-KW"/>
</dbReference>
<evidence type="ECO:0000256" key="6">
    <source>
        <dbReference type="ARBA" id="ARBA00022833"/>
    </source>
</evidence>
<dbReference type="EC" id="2.3.1.48" evidence="2"/>
<dbReference type="Pfam" id="PF02135">
    <property type="entry name" value="zf-TAZ"/>
    <property type="match status" value="1"/>
</dbReference>
<dbReference type="GO" id="GO:0003713">
    <property type="term" value="F:transcription coactivator activity"/>
    <property type="evidence" value="ECO:0007669"/>
    <property type="project" value="TreeGrafter"/>
</dbReference>
<gene>
    <name evidence="13" type="ORF">Naga_102490g1</name>
</gene>
<dbReference type="PANTHER" id="PTHR13808">
    <property type="entry name" value="CBP/P300-RELATED"/>
    <property type="match status" value="1"/>
</dbReference>
<comment type="catalytic activity">
    <reaction evidence="11">
        <text>L-lysyl-[protein] + acetyl-CoA = N(6)-acetyl-L-lysyl-[protein] + CoA + H(+)</text>
        <dbReference type="Rhea" id="RHEA:45948"/>
        <dbReference type="Rhea" id="RHEA-COMP:9752"/>
        <dbReference type="Rhea" id="RHEA-COMP:10731"/>
        <dbReference type="ChEBI" id="CHEBI:15378"/>
        <dbReference type="ChEBI" id="CHEBI:29969"/>
        <dbReference type="ChEBI" id="CHEBI:57287"/>
        <dbReference type="ChEBI" id="CHEBI:57288"/>
        <dbReference type="ChEBI" id="CHEBI:61930"/>
        <dbReference type="EC" id="2.3.1.48"/>
    </reaction>
</comment>
<proteinExistence type="predicted"/>
<keyword evidence="8" id="KW-0805">Transcription regulation</keyword>
<dbReference type="InterPro" id="IPR013178">
    <property type="entry name" value="Histone_AcTrfase_Rtt109/CBP"/>
</dbReference>
<evidence type="ECO:0000256" key="5">
    <source>
        <dbReference type="ARBA" id="ARBA00022771"/>
    </source>
</evidence>
<keyword evidence="3 13" id="KW-0808">Transferase</keyword>
<dbReference type="PANTHER" id="PTHR13808:SF1">
    <property type="entry name" value="HISTONE ACETYLTRANSFERASE"/>
    <property type="match status" value="1"/>
</dbReference>
<dbReference type="SUPFAM" id="SSF57933">
    <property type="entry name" value="TAZ domain"/>
    <property type="match status" value="1"/>
</dbReference>
<evidence type="ECO:0000313" key="14">
    <source>
        <dbReference type="Proteomes" id="UP000019335"/>
    </source>
</evidence>
<evidence type="ECO:0000256" key="3">
    <source>
        <dbReference type="ARBA" id="ARBA00022679"/>
    </source>
</evidence>
<evidence type="ECO:0000256" key="8">
    <source>
        <dbReference type="ARBA" id="ARBA00023015"/>
    </source>
</evidence>
<evidence type="ECO:0000256" key="11">
    <source>
        <dbReference type="ARBA" id="ARBA00048017"/>
    </source>
</evidence>
<evidence type="ECO:0000256" key="10">
    <source>
        <dbReference type="ARBA" id="ARBA00023242"/>
    </source>
</evidence>
<dbReference type="GO" id="GO:0005634">
    <property type="term" value="C:nucleus"/>
    <property type="evidence" value="ECO:0007669"/>
    <property type="project" value="UniProtKB-SubCell"/>
</dbReference>
<organism evidence="13 14">
    <name type="scientific">Nannochloropsis gaditana</name>
    <dbReference type="NCBI Taxonomy" id="72520"/>
    <lineage>
        <taxon>Eukaryota</taxon>
        <taxon>Sar</taxon>
        <taxon>Stramenopiles</taxon>
        <taxon>Ochrophyta</taxon>
        <taxon>Eustigmatophyceae</taxon>
        <taxon>Eustigmatales</taxon>
        <taxon>Monodopsidaceae</taxon>
        <taxon>Nannochloropsis</taxon>
    </lineage>
</organism>
<dbReference type="GO" id="GO:0031490">
    <property type="term" value="F:chromatin DNA binding"/>
    <property type="evidence" value="ECO:0007669"/>
    <property type="project" value="TreeGrafter"/>
</dbReference>
<dbReference type="InterPro" id="IPR000197">
    <property type="entry name" value="Znf_TAZ"/>
</dbReference>
<feature type="domain" description="TAZ-type" evidence="12">
    <location>
        <begin position="50"/>
        <end position="93"/>
    </location>
</feature>
<name>W7TTP3_9STRA</name>
<evidence type="ECO:0000256" key="9">
    <source>
        <dbReference type="ARBA" id="ARBA00023163"/>
    </source>
</evidence>